<dbReference type="SUPFAM" id="SSF52218">
    <property type="entry name" value="Flavoproteins"/>
    <property type="match status" value="1"/>
</dbReference>
<dbReference type="STRING" id="39692.BST38_13245"/>
<evidence type="ECO:0000313" key="3">
    <source>
        <dbReference type="Proteomes" id="UP000252008"/>
    </source>
</evidence>
<protein>
    <submittedName>
        <fullName evidence="2">Dialkylrecorsinol condensing protein DarA [Lacinutrix sp. 5H-3-7-4]</fullName>
    </submittedName>
</protein>
<dbReference type="RefSeq" id="WP_083143789.1">
    <property type="nucleotide sequence ID" value="NZ_MVID01000010.1"/>
</dbReference>
<dbReference type="EMBL" id="UEGS01000001">
    <property type="protein sequence ID" value="SRX82371.1"/>
    <property type="molecule type" value="Genomic_DNA"/>
</dbReference>
<proteinExistence type="predicted"/>
<dbReference type="AlphaFoldDB" id="A0A375YMS1"/>
<dbReference type="Gene3D" id="3.40.50.360">
    <property type="match status" value="1"/>
</dbReference>
<reference evidence="2 3" key="1">
    <citation type="submission" date="2018-05" db="EMBL/GenBank/DDBJ databases">
        <authorList>
            <consortium name="IHU Genomes"/>
        </authorList>
    </citation>
    <scope>NUCLEOTIDE SEQUENCE [LARGE SCALE GENOMIC DNA]</scope>
    <source>
        <strain evidence="2 3">P7335</strain>
    </source>
</reference>
<evidence type="ECO:0000313" key="2">
    <source>
        <dbReference type="EMBL" id="SRX82371.1"/>
    </source>
</evidence>
<dbReference type="Proteomes" id="UP000252008">
    <property type="component" value="Unassembled WGS sequence"/>
</dbReference>
<evidence type="ECO:0000259" key="1">
    <source>
        <dbReference type="PROSITE" id="PS50902"/>
    </source>
</evidence>
<dbReference type="PROSITE" id="PS50902">
    <property type="entry name" value="FLAVODOXIN_LIKE"/>
    <property type="match status" value="1"/>
</dbReference>
<dbReference type="InterPro" id="IPR029039">
    <property type="entry name" value="Flavoprotein-like_sf"/>
</dbReference>
<dbReference type="InterPro" id="IPR008254">
    <property type="entry name" value="Flavodoxin/NO_synth"/>
</dbReference>
<feature type="domain" description="Flavodoxin-like" evidence="1">
    <location>
        <begin position="5"/>
        <end position="210"/>
    </location>
</feature>
<sequence>MSAKVLLVYYSYTGQTQKVLDAAADVLRERGCEVTLAPIEFVDPQYSEPFTRFPMRRVWPDMFSVFKAQGRGETGEIRTPDAVRAGDYDLVLFGSPTWWDTVSMPLRSFLESKEAGPLLNGTPYAVITVCRRYWRKNLEAVRELADKQGGRFVDSIHFEYPGGQLTSMLSLTSYLGSGEYRDRYLGVKIPTTNISAAQVDQARAFAGRLADRLFDGK</sequence>
<accession>A0A375YMS1</accession>
<organism evidence="2 3">
    <name type="scientific">Mycolicibacterium parafortuitum</name>
    <name type="common">Mycobacterium parafortuitum</name>
    <dbReference type="NCBI Taxonomy" id="39692"/>
    <lineage>
        <taxon>Bacteria</taxon>
        <taxon>Bacillati</taxon>
        <taxon>Actinomycetota</taxon>
        <taxon>Actinomycetes</taxon>
        <taxon>Mycobacteriales</taxon>
        <taxon>Mycobacteriaceae</taxon>
        <taxon>Mycolicibacterium</taxon>
    </lineage>
</organism>
<keyword evidence="3" id="KW-1185">Reference proteome</keyword>
<gene>
    <name evidence="2" type="ORF">MPP7335_04131</name>
</gene>
<dbReference type="GO" id="GO:0010181">
    <property type="term" value="F:FMN binding"/>
    <property type="evidence" value="ECO:0007669"/>
    <property type="project" value="InterPro"/>
</dbReference>
<name>A0A375YMS1_MYCPF</name>